<dbReference type="EMBL" id="BAABHJ010000020">
    <property type="protein sequence ID" value="GAA4612610.1"/>
    <property type="molecule type" value="Genomic_DNA"/>
</dbReference>
<reference evidence="2" key="1">
    <citation type="journal article" date="2019" name="Int. J. Syst. Evol. Microbiol.">
        <title>The Global Catalogue of Microorganisms (GCM) 10K type strain sequencing project: providing services to taxonomists for standard genome sequencing and annotation.</title>
        <authorList>
            <consortium name="The Broad Institute Genomics Platform"/>
            <consortium name="The Broad Institute Genome Sequencing Center for Infectious Disease"/>
            <person name="Wu L."/>
            <person name="Ma J."/>
        </authorList>
    </citation>
    <scope>NUCLEOTIDE SEQUENCE [LARGE SCALE GENOMIC DNA]</scope>
    <source>
        <strain evidence="2">JCM 17938</strain>
    </source>
</reference>
<comment type="caution">
    <text evidence="1">The sequence shown here is derived from an EMBL/GenBank/DDBJ whole genome shotgun (WGS) entry which is preliminary data.</text>
</comment>
<proteinExistence type="predicted"/>
<dbReference type="Proteomes" id="UP001500212">
    <property type="component" value="Unassembled WGS sequence"/>
</dbReference>
<organism evidence="1 2">
    <name type="scientific">Actinoallomurus liliacearum</name>
    <dbReference type="NCBI Taxonomy" id="1080073"/>
    <lineage>
        <taxon>Bacteria</taxon>
        <taxon>Bacillati</taxon>
        <taxon>Actinomycetota</taxon>
        <taxon>Actinomycetes</taxon>
        <taxon>Streptosporangiales</taxon>
        <taxon>Thermomonosporaceae</taxon>
        <taxon>Actinoallomurus</taxon>
    </lineage>
</organism>
<protein>
    <recommendedName>
        <fullName evidence="3">Lipoprotein</fullName>
    </recommendedName>
</protein>
<sequence>MAGLGLLVAVVAAGCGSGHEGRDDRPGQVKAACERAVQDRLKEFRAEFSGERVNVDAGHGRATVQGSVAAVFRSPGPPGAPTALGGYAFQCSAEQRKGGWQVVGLTGVPRLPA</sequence>
<gene>
    <name evidence="1" type="ORF">GCM10023195_54200</name>
</gene>
<name>A0ABP8TQM4_9ACTN</name>
<evidence type="ECO:0000313" key="1">
    <source>
        <dbReference type="EMBL" id="GAA4612610.1"/>
    </source>
</evidence>
<evidence type="ECO:0000313" key="2">
    <source>
        <dbReference type="Proteomes" id="UP001500212"/>
    </source>
</evidence>
<evidence type="ECO:0008006" key="3">
    <source>
        <dbReference type="Google" id="ProtNLM"/>
    </source>
</evidence>
<accession>A0ABP8TQM4</accession>
<keyword evidence="2" id="KW-1185">Reference proteome</keyword>